<name>A0A9P7GJQ1_9AGAR</name>
<dbReference type="OrthoDB" id="3044295at2759"/>
<reference evidence="1" key="2">
    <citation type="submission" date="2021-10" db="EMBL/GenBank/DDBJ databases">
        <title>Phylogenomics reveals ancestral predisposition of the termite-cultivated fungus Termitomyces towards a domesticated lifestyle.</title>
        <authorList>
            <person name="Auxier B."/>
            <person name="Grum-Grzhimaylo A."/>
            <person name="Cardenas M.E."/>
            <person name="Lodge J.D."/>
            <person name="Laessoe T."/>
            <person name="Pedersen O."/>
            <person name="Smith M.E."/>
            <person name="Kuyper T.W."/>
            <person name="Franco-Molano E.A."/>
            <person name="Baroni T.J."/>
            <person name="Aanen D.K."/>
        </authorList>
    </citation>
    <scope>NUCLEOTIDE SEQUENCE</scope>
    <source>
        <strain evidence="1">D49</strain>
    </source>
</reference>
<protein>
    <submittedName>
        <fullName evidence="1">Uncharacterized protein</fullName>
    </submittedName>
</protein>
<evidence type="ECO:0000313" key="1">
    <source>
        <dbReference type="EMBL" id="KAG5650555.1"/>
    </source>
</evidence>
<keyword evidence="2" id="KW-1185">Reference proteome</keyword>
<dbReference type="EMBL" id="JABCKI010000418">
    <property type="protein sequence ID" value="KAG5650555.1"/>
    <property type="molecule type" value="Genomic_DNA"/>
</dbReference>
<gene>
    <name evidence="1" type="ORF">H0H81_011826</name>
</gene>
<feature type="non-terminal residue" evidence="1">
    <location>
        <position position="1"/>
    </location>
</feature>
<reference evidence="1" key="1">
    <citation type="submission" date="2021-02" db="EMBL/GenBank/DDBJ databases">
        <authorList>
            <person name="Nieuwenhuis M."/>
            <person name="Van De Peppel L.J.J."/>
        </authorList>
    </citation>
    <scope>NUCLEOTIDE SEQUENCE</scope>
    <source>
        <strain evidence="1">D49</strain>
    </source>
</reference>
<accession>A0A9P7GJQ1</accession>
<dbReference type="AlphaFoldDB" id="A0A9P7GJQ1"/>
<comment type="caution">
    <text evidence="1">The sequence shown here is derived from an EMBL/GenBank/DDBJ whole genome shotgun (WGS) entry which is preliminary data.</text>
</comment>
<organism evidence="1 2">
    <name type="scientific">Sphagnurus paluster</name>
    <dbReference type="NCBI Taxonomy" id="117069"/>
    <lineage>
        <taxon>Eukaryota</taxon>
        <taxon>Fungi</taxon>
        <taxon>Dikarya</taxon>
        <taxon>Basidiomycota</taxon>
        <taxon>Agaricomycotina</taxon>
        <taxon>Agaricomycetes</taxon>
        <taxon>Agaricomycetidae</taxon>
        <taxon>Agaricales</taxon>
        <taxon>Tricholomatineae</taxon>
        <taxon>Lyophyllaceae</taxon>
        <taxon>Sphagnurus</taxon>
    </lineage>
</organism>
<proteinExistence type="predicted"/>
<dbReference type="Proteomes" id="UP000717328">
    <property type="component" value="Unassembled WGS sequence"/>
</dbReference>
<evidence type="ECO:0000313" key="2">
    <source>
        <dbReference type="Proteomes" id="UP000717328"/>
    </source>
</evidence>
<sequence length="83" mass="9418">RLREYQDVVQIDNDYTFCYELRKDVVHHGLESGRAVGKAKKHNQGFKQPPVGSESGFPFVSFLHVDIIKPPTNIKFSEVFGAP</sequence>